<evidence type="ECO:0000313" key="6">
    <source>
        <dbReference type="Proteomes" id="UP000574067"/>
    </source>
</evidence>
<protein>
    <submittedName>
        <fullName evidence="5">Malonyl-CoA synthase</fullName>
    </submittedName>
</protein>
<evidence type="ECO:0000313" key="5">
    <source>
        <dbReference type="EMBL" id="NML15216.1"/>
    </source>
</evidence>
<dbReference type="AlphaFoldDB" id="A0A848F8V4"/>
<organism evidence="5 6">
    <name type="scientific">Azohydromonas caseinilytica</name>
    <dbReference type="NCBI Taxonomy" id="2728836"/>
    <lineage>
        <taxon>Bacteria</taxon>
        <taxon>Pseudomonadati</taxon>
        <taxon>Pseudomonadota</taxon>
        <taxon>Betaproteobacteria</taxon>
        <taxon>Burkholderiales</taxon>
        <taxon>Sphaerotilaceae</taxon>
        <taxon>Azohydromonas</taxon>
    </lineage>
</organism>
<dbReference type="RefSeq" id="WP_169160120.1">
    <property type="nucleotide sequence ID" value="NZ_JABBFW010000005.1"/>
</dbReference>
<feature type="domain" description="AMP-dependent synthetase/ligase" evidence="3">
    <location>
        <begin position="28"/>
        <end position="374"/>
    </location>
</feature>
<evidence type="ECO:0000256" key="1">
    <source>
        <dbReference type="ARBA" id="ARBA00006432"/>
    </source>
</evidence>
<evidence type="ECO:0000259" key="3">
    <source>
        <dbReference type="Pfam" id="PF00501"/>
    </source>
</evidence>
<keyword evidence="6" id="KW-1185">Reference proteome</keyword>
<proteinExistence type="inferred from homology"/>
<dbReference type="FunFam" id="3.30.300.30:FF:000008">
    <property type="entry name" value="2,3-dihydroxybenzoate-AMP ligase"/>
    <property type="match status" value="1"/>
</dbReference>
<sequence length="515" mass="55694">MSNLYAALRAGFPADLDRCAIEALDAPGGPLRYSWHDLERGSAMIANLLLSLEIAPSADGVPPRVAVQVDKSVEALMLYLGVLRAGMVYLPLNNAYQAAEVEYFVGNAEPAVVVCAPRNFGWISRIAFNAGAEHVFTLGEERDGTLLQRAAAQPDVQEPVARSADDLAAILYTSGTTGRSKGAMLSHGNLLSNAQVLKDYWDWQSDDVLIHALPIFHVHGLFVASHGALLNGSPMLWLNKFDPRAVIAQLPRATVFMGVPTLYVRLLADPGLTREACSRMRLFISGSAPLLIETFKDWQERSGHTILERYGMSETAMLSSNPCKPQDGARRGGTVGKPLPGVGIRVVDDSGKPCAADEIGHIQVTGPNVFAGYWRMPEKTKEEFTADGWFKTGDVGRFESDGYLVIVGRSKDLIISGGYNVYPAEVESFINELPGVAESAVVGVPHPDFGEAVIAVVIPRPGATLDAAEIIARLKSGIAGFKVPKQVFISPELPRNAMGKVQKNLLRDQYRTLFA</sequence>
<dbReference type="PANTHER" id="PTHR43201">
    <property type="entry name" value="ACYL-COA SYNTHETASE"/>
    <property type="match status" value="1"/>
</dbReference>
<comment type="similarity">
    <text evidence="1">Belongs to the ATP-dependent AMP-binding enzyme family.</text>
</comment>
<dbReference type="InterPro" id="IPR000873">
    <property type="entry name" value="AMP-dep_synth/lig_dom"/>
</dbReference>
<dbReference type="CDD" id="cd05941">
    <property type="entry name" value="MCS"/>
    <property type="match status" value="1"/>
</dbReference>
<accession>A0A848F8V4</accession>
<dbReference type="GO" id="GO:0031956">
    <property type="term" value="F:medium-chain fatty acid-CoA ligase activity"/>
    <property type="evidence" value="ECO:0007669"/>
    <property type="project" value="TreeGrafter"/>
</dbReference>
<dbReference type="Gene3D" id="3.30.300.30">
    <property type="match status" value="1"/>
</dbReference>
<dbReference type="InterPro" id="IPR025110">
    <property type="entry name" value="AMP-bd_C"/>
</dbReference>
<dbReference type="Pfam" id="PF00501">
    <property type="entry name" value="AMP-binding"/>
    <property type="match status" value="1"/>
</dbReference>
<evidence type="ECO:0000256" key="2">
    <source>
        <dbReference type="ARBA" id="ARBA00022598"/>
    </source>
</evidence>
<dbReference type="PROSITE" id="PS00455">
    <property type="entry name" value="AMP_BINDING"/>
    <property type="match status" value="1"/>
</dbReference>
<dbReference type="InterPro" id="IPR045851">
    <property type="entry name" value="AMP-bd_C_sf"/>
</dbReference>
<dbReference type="EMBL" id="JABBFW010000005">
    <property type="protein sequence ID" value="NML15216.1"/>
    <property type="molecule type" value="Genomic_DNA"/>
</dbReference>
<dbReference type="Pfam" id="PF13193">
    <property type="entry name" value="AMP-binding_C"/>
    <property type="match status" value="1"/>
</dbReference>
<dbReference type="NCBIfam" id="NF005702">
    <property type="entry name" value="PRK07514.1"/>
    <property type="match status" value="1"/>
</dbReference>
<name>A0A848F8V4_9BURK</name>
<feature type="domain" description="AMP-binding enzyme C-terminal" evidence="4">
    <location>
        <begin position="425"/>
        <end position="500"/>
    </location>
</feature>
<dbReference type="InterPro" id="IPR042099">
    <property type="entry name" value="ANL_N_sf"/>
</dbReference>
<gene>
    <name evidence="5" type="ORF">HHL10_09520</name>
</gene>
<dbReference type="GO" id="GO:0006631">
    <property type="term" value="P:fatty acid metabolic process"/>
    <property type="evidence" value="ECO:0007669"/>
    <property type="project" value="TreeGrafter"/>
</dbReference>
<evidence type="ECO:0000259" key="4">
    <source>
        <dbReference type="Pfam" id="PF13193"/>
    </source>
</evidence>
<keyword evidence="2" id="KW-0436">Ligase</keyword>
<dbReference type="PANTHER" id="PTHR43201:SF8">
    <property type="entry name" value="ACYL-COA SYNTHETASE FAMILY MEMBER 3"/>
    <property type="match status" value="1"/>
</dbReference>
<dbReference type="SUPFAM" id="SSF56801">
    <property type="entry name" value="Acetyl-CoA synthetase-like"/>
    <property type="match status" value="1"/>
</dbReference>
<dbReference type="Gene3D" id="3.40.50.12780">
    <property type="entry name" value="N-terminal domain of ligase-like"/>
    <property type="match status" value="1"/>
</dbReference>
<comment type="caution">
    <text evidence="5">The sequence shown here is derived from an EMBL/GenBank/DDBJ whole genome shotgun (WGS) entry which is preliminary data.</text>
</comment>
<dbReference type="InterPro" id="IPR020845">
    <property type="entry name" value="AMP-binding_CS"/>
</dbReference>
<dbReference type="Proteomes" id="UP000574067">
    <property type="component" value="Unassembled WGS sequence"/>
</dbReference>
<reference evidence="5 6" key="1">
    <citation type="submission" date="2020-04" db="EMBL/GenBank/DDBJ databases">
        <title>Azohydromonas sp. isolated from soil.</title>
        <authorList>
            <person name="Dahal R.H."/>
        </authorList>
    </citation>
    <scope>NUCLEOTIDE SEQUENCE [LARGE SCALE GENOMIC DNA]</scope>
    <source>
        <strain evidence="5 6">G-1-1-14</strain>
    </source>
</reference>